<accession>I0WL38</accession>
<evidence type="ECO:0000313" key="2">
    <source>
        <dbReference type="EMBL" id="EID77104.1"/>
    </source>
</evidence>
<keyword evidence="1" id="KW-0812">Transmembrane</keyword>
<reference evidence="2 3" key="1">
    <citation type="journal article" date="2012" name="J. Bacteriol.">
        <title>Genome Sequence of the Halotolerant Bacterium Imtechella halotolerans K1T.</title>
        <authorList>
            <person name="Kumar S."/>
            <person name="Vikram S."/>
            <person name="Subramanian S."/>
            <person name="Raghava G.P."/>
            <person name="Pinnaka A.K."/>
        </authorList>
    </citation>
    <scope>NUCLEOTIDE SEQUENCE [LARGE SCALE GENOMIC DNA]</scope>
    <source>
        <strain evidence="2 3">K1</strain>
    </source>
</reference>
<keyword evidence="1" id="KW-1133">Transmembrane helix</keyword>
<sequence length="146" mass="16854">MELSRIETLLVKYFEADTSTAEEQELQHYFSQENVAPHLEEYRSMFAFFSRAKEEQYTKPLPSKPSRKFNTLIRWISVAAVAVFVFGIYFGNPFSTSSQLSDEELLAYQQTKDALEFVSLKLNKGAQSIEYLGEFETAKNKILINN</sequence>
<evidence type="ECO:0000313" key="3">
    <source>
        <dbReference type="Proteomes" id="UP000005938"/>
    </source>
</evidence>
<dbReference type="AlphaFoldDB" id="I0WL38"/>
<dbReference type="eggNOG" id="COG1413">
    <property type="taxonomic scope" value="Bacteria"/>
</dbReference>
<keyword evidence="3" id="KW-1185">Reference proteome</keyword>
<dbReference type="Proteomes" id="UP000005938">
    <property type="component" value="Unassembled WGS sequence"/>
</dbReference>
<evidence type="ECO:0000256" key="1">
    <source>
        <dbReference type="SAM" id="Phobius"/>
    </source>
</evidence>
<dbReference type="RefSeq" id="WP_008236099.1">
    <property type="nucleotide sequence ID" value="NZ_AJJU01000001.1"/>
</dbReference>
<dbReference type="STRING" id="946077.W5A_00030"/>
<name>I0WL38_9FLAO</name>
<keyword evidence="1" id="KW-0472">Membrane</keyword>
<organism evidence="2 3">
    <name type="scientific">Imtechella halotolerans K1</name>
    <dbReference type="NCBI Taxonomy" id="946077"/>
    <lineage>
        <taxon>Bacteria</taxon>
        <taxon>Pseudomonadati</taxon>
        <taxon>Bacteroidota</taxon>
        <taxon>Flavobacteriia</taxon>
        <taxon>Flavobacteriales</taxon>
        <taxon>Flavobacteriaceae</taxon>
        <taxon>Imtechella</taxon>
    </lineage>
</organism>
<feature type="transmembrane region" description="Helical" evidence="1">
    <location>
        <begin position="72"/>
        <end position="91"/>
    </location>
</feature>
<dbReference type="OrthoDB" id="1098521at2"/>
<proteinExistence type="predicted"/>
<gene>
    <name evidence="2" type="ORF">W5A_00030</name>
</gene>
<comment type="caution">
    <text evidence="2">The sequence shown here is derived from an EMBL/GenBank/DDBJ whole genome shotgun (WGS) entry which is preliminary data.</text>
</comment>
<protein>
    <submittedName>
        <fullName evidence="2">Uncharacterized protein</fullName>
    </submittedName>
</protein>
<dbReference type="EMBL" id="AJJU01000001">
    <property type="protein sequence ID" value="EID77104.1"/>
    <property type="molecule type" value="Genomic_DNA"/>
</dbReference>